<organism evidence="1">
    <name type="scientific">Lepeophtheirus salmonis</name>
    <name type="common">Salmon louse</name>
    <name type="synonym">Caligus salmonis</name>
    <dbReference type="NCBI Taxonomy" id="72036"/>
    <lineage>
        <taxon>Eukaryota</taxon>
        <taxon>Metazoa</taxon>
        <taxon>Ecdysozoa</taxon>
        <taxon>Arthropoda</taxon>
        <taxon>Crustacea</taxon>
        <taxon>Multicrustacea</taxon>
        <taxon>Hexanauplia</taxon>
        <taxon>Copepoda</taxon>
        <taxon>Siphonostomatoida</taxon>
        <taxon>Caligidae</taxon>
        <taxon>Lepeophtheirus</taxon>
    </lineage>
</organism>
<proteinExistence type="predicted"/>
<feature type="non-terminal residue" evidence="1">
    <location>
        <position position="45"/>
    </location>
</feature>
<accession>A0A0K2SYQ0</accession>
<dbReference type="AlphaFoldDB" id="A0A0K2SYQ0"/>
<reference evidence="1" key="1">
    <citation type="submission" date="2014-05" db="EMBL/GenBank/DDBJ databases">
        <authorList>
            <person name="Chronopoulou M."/>
        </authorList>
    </citation>
    <scope>NUCLEOTIDE SEQUENCE</scope>
    <source>
        <tissue evidence="1">Whole organism</tissue>
    </source>
</reference>
<evidence type="ECO:0000313" key="1">
    <source>
        <dbReference type="EMBL" id="CDW18685.1"/>
    </source>
</evidence>
<sequence length="45" mass="5072">MNWIFLGSGMMDGGGSTYLIAPEEISIQMTMNEMYFQVVPIPHFS</sequence>
<protein>
    <submittedName>
        <fullName evidence="1">Uncharacterized protein</fullName>
    </submittedName>
</protein>
<dbReference type="EMBL" id="HACA01001324">
    <property type="protein sequence ID" value="CDW18685.1"/>
    <property type="molecule type" value="Transcribed_RNA"/>
</dbReference>
<name>A0A0K2SYQ0_LEPSM</name>